<dbReference type="AlphaFoldDB" id="A0A448XSS5"/>
<comment type="caution">
    <text evidence="1">The sequence shown here is derived from an EMBL/GenBank/DDBJ whole genome shotgun (WGS) entry which is preliminary data.</text>
</comment>
<dbReference type="EMBL" id="CAAALY010289086">
    <property type="protein sequence ID" value="VEL44077.1"/>
    <property type="molecule type" value="Genomic_DNA"/>
</dbReference>
<dbReference type="OrthoDB" id="332281at2759"/>
<organism evidence="1 2">
    <name type="scientific">Protopolystoma xenopodis</name>
    <dbReference type="NCBI Taxonomy" id="117903"/>
    <lineage>
        <taxon>Eukaryota</taxon>
        <taxon>Metazoa</taxon>
        <taxon>Spiralia</taxon>
        <taxon>Lophotrochozoa</taxon>
        <taxon>Platyhelminthes</taxon>
        <taxon>Monogenea</taxon>
        <taxon>Polyopisthocotylea</taxon>
        <taxon>Polystomatidea</taxon>
        <taxon>Polystomatidae</taxon>
        <taxon>Protopolystoma</taxon>
    </lineage>
</organism>
<accession>A0A448XSS5</accession>
<name>A0A448XSS5_9PLAT</name>
<dbReference type="Proteomes" id="UP000784294">
    <property type="component" value="Unassembled WGS sequence"/>
</dbReference>
<gene>
    <name evidence="1" type="ORF">PXEA_LOCUS37517</name>
</gene>
<protein>
    <submittedName>
        <fullName evidence="1">Uncharacterized protein</fullName>
    </submittedName>
</protein>
<sequence length="73" mass="8108">MNRDMPTKPSSYVPGLLRPLTQFADILGRVADSVSKWSSSQTVSEDPYKPAYQKIESFLSQLLVDCASEVTRA</sequence>
<keyword evidence="2" id="KW-1185">Reference proteome</keyword>
<evidence type="ECO:0000313" key="2">
    <source>
        <dbReference type="Proteomes" id="UP000784294"/>
    </source>
</evidence>
<reference evidence="1" key="1">
    <citation type="submission" date="2018-11" db="EMBL/GenBank/DDBJ databases">
        <authorList>
            <consortium name="Pathogen Informatics"/>
        </authorList>
    </citation>
    <scope>NUCLEOTIDE SEQUENCE</scope>
</reference>
<evidence type="ECO:0000313" key="1">
    <source>
        <dbReference type="EMBL" id="VEL44077.1"/>
    </source>
</evidence>
<proteinExistence type="predicted"/>